<evidence type="ECO:0000313" key="5">
    <source>
        <dbReference type="Proteomes" id="UP000321595"/>
    </source>
</evidence>
<dbReference type="Proteomes" id="UP000321595">
    <property type="component" value="Chromosome"/>
</dbReference>
<feature type="region of interest" description="Disordered" evidence="2">
    <location>
        <begin position="31"/>
        <end position="87"/>
    </location>
</feature>
<dbReference type="AlphaFoldDB" id="A0A5B8XXC8"/>
<dbReference type="PANTHER" id="PTHR46580">
    <property type="entry name" value="SENSOR KINASE-RELATED"/>
    <property type="match status" value="1"/>
</dbReference>
<dbReference type="InterPro" id="IPR028994">
    <property type="entry name" value="Integrin_alpha_N"/>
</dbReference>
<evidence type="ECO:0000256" key="1">
    <source>
        <dbReference type="ARBA" id="ARBA00022729"/>
    </source>
</evidence>
<dbReference type="Pfam" id="PF13517">
    <property type="entry name" value="FG-GAP_3"/>
    <property type="match status" value="2"/>
</dbReference>
<gene>
    <name evidence="4" type="ORF">FRD01_21665</name>
</gene>
<dbReference type="Gene3D" id="2.160.20.10">
    <property type="entry name" value="Single-stranded right-handed beta-helix, Pectin lyase-like"/>
    <property type="match status" value="1"/>
</dbReference>
<dbReference type="InterPro" id="IPR011050">
    <property type="entry name" value="Pectin_lyase_fold/virulence"/>
</dbReference>
<evidence type="ECO:0000256" key="3">
    <source>
        <dbReference type="SAM" id="SignalP"/>
    </source>
</evidence>
<sequence>MFAKRLLNLLFTFGVMSVCACGQDDGPALVGGPDPITPNVDMPNDTQGPVVSDGGPLAPDAADLEPGTDMAAPPSDQGNQPPDCSRHYARRPLDAAQSASWRYGGGAGYPDAFERDPACMTIVDTKAALEAALEAAQSGDIVYVEDDAEIDITGPSICIPGGVWLVSGRGRGSSAGALLYGTEIVNRTLLDACGADVRLSGIRLHGPDPSQCPPQYPDNCTGEDRTNGQNCRDCMPRTSGIRSRHDGLEVDNSEIAGFGLAAVNLSDSVGHWIHHSHIHHNQRQGLGYGVLLGRGSTGVVKVLVEHNRMDYMRHAIAGSGEPGQDYEARYNLVLENANGHVFDMHGENENTDNGSELAGGRMLIHNNTVLPPDHYALVVRGRPQTGSWLYDNCLARSGPSSAALQRFFTGNFHVDRSPSGSAPNQYNQTGADCEPVRWCYSAGGSGPWRYLTASSFGMDRLALGDFDGDGKTDVFSTSSGKWRWVTSGLGSWKDLNTSNVTIENLGFGDFDGDGKTDVFNANGSAWRYSSGGSSPWTTLRNATETLSSLVLADFDGDGKTDVFTTTGTHWRWSRSGTQAWANLNTSSAALSSLRFGDFDGDGKTDAFSTGSGQWRWSPGASEPWRPLNSSGVGLASLHFADVTGDGKTDVLRANGDRWWVSDGGNSGWRMLRIDSKSPGNALFGDFDGDGTADVFNTGCF</sequence>
<organism evidence="4 5">
    <name type="scientific">Microvenator marinus</name>
    <dbReference type="NCBI Taxonomy" id="2600177"/>
    <lineage>
        <taxon>Bacteria</taxon>
        <taxon>Deltaproteobacteria</taxon>
        <taxon>Bradymonadales</taxon>
        <taxon>Microvenatoraceae</taxon>
        <taxon>Microvenator</taxon>
    </lineage>
</organism>
<dbReference type="SUPFAM" id="SSF51126">
    <property type="entry name" value="Pectin lyase-like"/>
    <property type="match status" value="1"/>
</dbReference>
<protein>
    <submittedName>
        <fullName evidence="4">VCBS repeat-containing protein</fullName>
    </submittedName>
</protein>
<keyword evidence="5" id="KW-1185">Reference proteome</keyword>
<dbReference type="RefSeq" id="WP_146963024.1">
    <property type="nucleotide sequence ID" value="NZ_CP042467.1"/>
</dbReference>
<keyword evidence="1 3" id="KW-0732">Signal</keyword>
<dbReference type="OrthoDB" id="1165066at2"/>
<accession>A0A5B8XXC8</accession>
<evidence type="ECO:0000256" key="2">
    <source>
        <dbReference type="SAM" id="MobiDB-lite"/>
    </source>
</evidence>
<reference evidence="4 5" key="1">
    <citation type="submission" date="2019-08" db="EMBL/GenBank/DDBJ databases">
        <authorList>
            <person name="Liang Q."/>
        </authorList>
    </citation>
    <scope>NUCLEOTIDE SEQUENCE [LARGE SCALE GENOMIC DNA]</scope>
    <source>
        <strain evidence="4 5">V1718</strain>
    </source>
</reference>
<feature type="chain" id="PRO_5022676572" evidence="3">
    <location>
        <begin position="21"/>
        <end position="700"/>
    </location>
</feature>
<dbReference type="SUPFAM" id="SSF69318">
    <property type="entry name" value="Integrin alpha N-terminal domain"/>
    <property type="match status" value="1"/>
</dbReference>
<dbReference type="PROSITE" id="PS51257">
    <property type="entry name" value="PROKAR_LIPOPROTEIN"/>
    <property type="match status" value="1"/>
</dbReference>
<dbReference type="KEGG" id="bbae:FRD01_21665"/>
<evidence type="ECO:0000313" key="4">
    <source>
        <dbReference type="EMBL" id="QED29791.1"/>
    </source>
</evidence>
<feature type="signal peptide" evidence="3">
    <location>
        <begin position="1"/>
        <end position="20"/>
    </location>
</feature>
<name>A0A5B8XXC8_9DELT</name>
<dbReference type="InterPro" id="IPR013517">
    <property type="entry name" value="FG-GAP"/>
</dbReference>
<dbReference type="EMBL" id="CP042467">
    <property type="protein sequence ID" value="QED29791.1"/>
    <property type="molecule type" value="Genomic_DNA"/>
</dbReference>
<proteinExistence type="predicted"/>
<dbReference type="InterPro" id="IPR012334">
    <property type="entry name" value="Pectin_lyas_fold"/>
</dbReference>